<accession>A0A369K414</accession>
<keyword evidence="3" id="KW-1185">Reference proteome</keyword>
<proteinExistence type="predicted"/>
<feature type="signal peptide" evidence="1">
    <location>
        <begin position="1"/>
        <end position="18"/>
    </location>
</feature>
<reference evidence="2" key="1">
    <citation type="submission" date="2018-04" db="EMBL/GenBank/DDBJ databases">
        <title>Whole genome sequencing of Hypsizygus marmoreus.</title>
        <authorList>
            <person name="Choi I.-G."/>
            <person name="Min B."/>
            <person name="Kim J.-G."/>
            <person name="Kim S."/>
            <person name="Oh Y.-L."/>
            <person name="Kong W.-S."/>
            <person name="Park H."/>
            <person name="Jeong J."/>
            <person name="Song E.-S."/>
        </authorList>
    </citation>
    <scope>NUCLEOTIDE SEQUENCE [LARGE SCALE GENOMIC DNA]</scope>
    <source>
        <strain evidence="2">51987-8</strain>
    </source>
</reference>
<sequence>MFKKLAAVILVVVTVASAVPFGPAPALIPSLTPFFDIGAGPNITENGLSAVTPPTILFCSVANCVNCFRLSIVDRQFQTCLVAQPNPYTSVGISNPDGRYLDYSVWVSFTGSTCPGNLVQIPKTNVCYNLTPTGKGWFLRNTGTRLELRRGGRR</sequence>
<evidence type="ECO:0000313" key="2">
    <source>
        <dbReference type="EMBL" id="RDB27507.1"/>
    </source>
</evidence>
<evidence type="ECO:0000256" key="1">
    <source>
        <dbReference type="SAM" id="SignalP"/>
    </source>
</evidence>
<dbReference type="OrthoDB" id="2744598at2759"/>
<dbReference type="AlphaFoldDB" id="A0A369K414"/>
<keyword evidence="1" id="KW-0732">Signal</keyword>
<dbReference type="InParanoid" id="A0A369K414"/>
<organism evidence="2 3">
    <name type="scientific">Hypsizygus marmoreus</name>
    <name type="common">White beech mushroom</name>
    <name type="synonym">Agaricus marmoreus</name>
    <dbReference type="NCBI Taxonomy" id="39966"/>
    <lineage>
        <taxon>Eukaryota</taxon>
        <taxon>Fungi</taxon>
        <taxon>Dikarya</taxon>
        <taxon>Basidiomycota</taxon>
        <taxon>Agaricomycotina</taxon>
        <taxon>Agaricomycetes</taxon>
        <taxon>Agaricomycetidae</taxon>
        <taxon>Agaricales</taxon>
        <taxon>Tricholomatineae</taxon>
        <taxon>Lyophyllaceae</taxon>
        <taxon>Hypsizygus</taxon>
    </lineage>
</organism>
<dbReference type="EMBL" id="LUEZ02000015">
    <property type="protein sequence ID" value="RDB27507.1"/>
    <property type="molecule type" value="Genomic_DNA"/>
</dbReference>
<name>A0A369K414_HYPMA</name>
<protein>
    <submittedName>
        <fullName evidence="2">Uncharacterized protein</fullName>
    </submittedName>
</protein>
<feature type="chain" id="PRO_5016926372" evidence="1">
    <location>
        <begin position="19"/>
        <end position="154"/>
    </location>
</feature>
<gene>
    <name evidence="2" type="ORF">Hypma_003898</name>
</gene>
<comment type="caution">
    <text evidence="2">The sequence shown here is derived from an EMBL/GenBank/DDBJ whole genome shotgun (WGS) entry which is preliminary data.</text>
</comment>
<evidence type="ECO:0000313" key="3">
    <source>
        <dbReference type="Proteomes" id="UP000076154"/>
    </source>
</evidence>
<dbReference type="Proteomes" id="UP000076154">
    <property type="component" value="Unassembled WGS sequence"/>
</dbReference>